<comment type="similarity">
    <text evidence="2">Belongs to the PRP18 family.</text>
</comment>
<keyword evidence="11" id="KW-1185">Reference proteome</keyword>
<comment type="subcellular location">
    <subcellularLocation>
        <location evidence="1">Nucleus</location>
    </subcellularLocation>
</comment>
<sequence>MEAAAPVAERSLVSSSLHREDVLVGGHAAVWGSFFDPEARRWGFACCRGTARLEPCPEAKAAARPKRKAEEEEEEEDPKAKAARSAFWSSRLLDGEPPDSPPGAREESDCAEDFLAAFVLYWFHAWASGSGAEARPDARAVQQTKEALLPLLQQLKARTLPQPLLRQLADFAELAGQREYSQANDVYVAITIGKALWHTHLDLGQQRAHWGGGSSLRTMQKQIVEKDHKNATAFDTDPAVQRYVHALKRLATHIGGVAPSDCPSKQGHVPAPAALPSEVGLPVRRSIRDSDGQGRVPEFVEPCDMPAFARDNARRLQFAVDQGGHSHPFQGIGSARGV</sequence>
<evidence type="ECO:0000256" key="2">
    <source>
        <dbReference type="ARBA" id="ARBA00008137"/>
    </source>
</evidence>
<dbReference type="SUPFAM" id="SSF47938">
    <property type="entry name" value="Functional domain of the splicing factor Prp18"/>
    <property type="match status" value="1"/>
</dbReference>
<evidence type="ECO:0000256" key="8">
    <source>
        <dbReference type="SAM" id="MobiDB-lite"/>
    </source>
</evidence>
<evidence type="ECO:0000259" key="9">
    <source>
        <dbReference type="Pfam" id="PF02840"/>
    </source>
</evidence>
<keyword evidence="4" id="KW-0507">mRNA processing</keyword>
<proteinExistence type="inferred from homology"/>
<evidence type="ECO:0000256" key="6">
    <source>
        <dbReference type="ARBA" id="ARBA00023187"/>
    </source>
</evidence>
<evidence type="ECO:0000256" key="3">
    <source>
        <dbReference type="ARBA" id="ARBA00018242"/>
    </source>
</evidence>
<evidence type="ECO:0000256" key="7">
    <source>
        <dbReference type="ARBA" id="ARBA00023242"/>
    </source>
</evidence>
<protein>
    <recommendedName>
        <fullName evidence="3">Pre-mRNA-splicing factor 18</fullName>
    </recommendedName>
</protein>
<gene>
    <name evidence="10" type="ORF">PCOR1329_LOCUS33661</name>
</gene>
<evidence type="ECO:0000256" key="1">
    <source>
        <dbReference type="ARBA" id="ARBA00004123"/>
    </source>
</evidence>
<evidence type="ECO:0000313" key="10">
    <source>
        <dbReference type="EMBL" id="CAK0837475.1"/>
    </source>
</evidence>
<dbReference type="Proteomes" id="UP001189429">
    <property type="component" value="Unassembled WGS sequence"/>
</dbReference>
<keyword evidence="6" id="KW-0508">mRNA splicing</keyword>
<dbReference type="Gene3D" id="1.20.940.10">
    <property type="entry name" value="Functional domain of the splicing factor Prp18"/>
    <property type="match status" value="1"/>
</dbReference>
<comment type="caution">
    <text evidence="10">The sequence shown here is derived from an EMBL/GenBank/DDBJ whole genome shotgun (WGS) entry which is preliminary data.</text>
</comment>
<feature type="region of interest" description="Disordered" evidence="8">
    <location>
        <begin position="57"/>
        <end position="85"/>
    </location>
</feature>
<accession>A0ABN9SXZ7</accession>
<dbReference type="EMBL" id="CAUYUJ010014156">
    <property type="protein sequence ID" value="CAK0837475.1"/>
    <property type="molecule type" value="Genomic_DNA"/>
</dbReference>
<feature type="domain" description="Prp18" evidence="9">
    <location>
        <begin position="133"/>
        <end position="253"/>
    </location>
</feature>
<dbReference type="PANTHER" id="PTHR13007">
    <property type="entry name" value="PRE-MRNA SPLICING FACTOR-RELATED"/>
    <property type="match status" value="1"/>
</dbReference>
<name>A0ABN9SXZ7_9DINO</name>
<dbReference type="InterPro" id="IPR039979">
    <property type="entry name" value="PRPF18"/>
</dbReference>
<organism evidence="10 11">
    <name type="scientific">Prorocentrum cordatum</name>
    <dbReference type="NCBI Taxonomy" id="2364126"/>
    <lineage>
        <taxon>Eukaryota</taxon>
        <taxon>Sar</taxon>
        <taxon>Alveolata</taxon>
        <taxon>Dinophyceae</taxon>
        <taxon>Prorocentrales</taxon>
        <taxon>Prorocentraceae</taxon>
        <taxon>Prorocentrum</taxon>
    </lineage>
</organism>
<keyword evidence="7" id="KW-0539">Nucleus</keyword>
<evidence type="ECO:0000313" key="11">
    <source>
        <dbReference type="Proteomes" id="UP001189429"/>
    </source>
</evidence>
<dbReference type="InterPro" id="IPR004098">
    <property type="entry name" value="Prp18"/>
</dbReference>
<dbReference type="Pfam" id="PF02840">
    <property type="entry name" value="Prp18"/>
    <property type="match status" value="1"/>
</dbReference>
<keyword evidence="5" id="KW-0747">Spliceosome</keyword>
<evidence type="ECO:0000256" key="5">
    <source>
        <dbReference type="ARBA" id="ARBA00022728"/>
    </source>
</evidence>
<reference evidence="10" key="1">
    <citation type="submission" date="2023-10" db="EMBL/GenBank/DDBJ databases">
        <authorList>
            <person name="Chen Y."/>
            <person name="Shah S."/>
            <person name="Dougan E. K."/>
            <person name="Thang M."/>
            <person name="Chan C."/>
        </authorList>
    </citation>
    <scope>NUCLEOTIDE SEQUENCE [LARGE SCALE GENOMIC DNA]</scope>
</reference>
<dbReference type="PANTHER" id="PTHR13007:SF19">
    <property type="entry name" value="PRE-MRNA-SPLICING FACTOR 18"/>
    <property type="match status" value="1"/>
</dbReference>
<evidence type="ECO:0000256" key="4">
    <source>
        <dbReference type="ARBA" id="ARBA00022664"/>
    </source>
</evidence>